<evidence type="ECO:0000313" key="6">
    <source>
        <dbReference type="EMBL" id="CAK8679665.1"/>
    </source>
</evidence>
<reference evidence="6 7" key="1">
    <citation type="submission" date="2024-02" db="EMBL/GenBank/DDBJ databases">
        <authorList>
            <person name="Daric V."/>
            <person name="Darras S."/>
        </authorList>
    </citation>
    <scope>NUCLEOTIDE SEQUENCE [LARGE SCALE GENOMIC DNA]</scope>
</reference>
<keyword evidence="7" id="KW-1185">Reference proteome</keyword>
<keyword evidence="4" id="KW-0732">Signal</keyword>
<protein>
    <recommendedName>
        <fullName evidence="5">CUB domain-containing protein</fullName>
    </recommendedName>
</protein>
<proteinExistence type="predicted"/>
<dbReference type="SUPFAM" id="SSF49854">
    <property type="entry name" value="Spermadhesin, CUB domain"/>
    <property type="match status" value="1"/>
</dbReference>
<evidence type="ECO:0000259" key="5">
    <source>
        <dbReference type="PROSITE" id="PS01180"/>
    </source>
</evidence>
<accession>A0ABP0FMH4</accession>
<dbReference type="Proteomes" id="UP001642483">
    <property type="component" value="Unassembled WGS sequence"/>
</dbReference>
<organism evidence="6 7">
    <name type="scientific">Clavelina lepadiformis</name>
    <name type="common">Light-bulb sea squirt</name>
    <name type="synonym">Ascidia lepadiformis</name>
    <dbReference type="NCBI Taxonomy" id="159417"/>
    <lineage>
        <taxon>Eukaryota</taxon>
        <taxon>Metazoa</taxon>
        <taxon>Chordata</taxon>
        <taxon>Tunicata</taxon>
        <taxon>Ascidiacea</taxon>
        <taxon>Aplousobranchia</taxon>
        <taxon>Clavelinidae</taxon>
        <taxon>Clavelina</taxon>
    </lineage>
</organism>
<evidence type="ECO:0000256" key="4">
    <source>
        <dbReference type="SAM" id="SignalP"/>
    </source>
</evidence>
<dbReference type="InterPro" id="IPR000859">
    <property type="entry name" value="CUB_dom"/>
</dbReference>
<dbReference type="CDD" id="cd00041">
    <property type="entry name" value="CUB"/>
    <property type="match status" value="1"/>
</dbReference>
<evidence type="ECO:0000256" key="2">
    <source>
        <dbReference type="ARBA" id="ARBA00023157"/>
    </source>
</evidence>
<feature type="chain" id="PRO_5046731745" description="CUB domain-containing protein" evidence="4">
    <location>
        <begin position="24"/>
        <end position="372"/>
    </location>
</feature>
<dbReference type="InterPro" id="IPR035914">
    <property type="entry name" value="Sperma_CUB_dom_sf"/>
</dbReference>
<keyword evidence="2" id="KW-1015">Disulfide bond</keyword>
<keyword evidence="1" id="KW-0677">Repeat</keyword>
<dbReference type="Gene3D" id="2.10.70.10">
    <property type="entry name" value="Complement Module, domain 1"/>
    <property type="match status" value="1"/>
</dbReference>
<dbReference type="PANTHER" id="PTHR24251">
    <property type="entry name" value="OVOCHYMASE-RELATED"/>
    <property type="match status" value="1"/>
</dbReference>
<evidence type="ECO:0000256" key="1">
    <source>
        <dbReference type="ARBA" id="ARBA00022737"/>
    </source>
</evidence>
<name>A0ABP0FMH4_CLALP</name>
<comment type="caution">
    <text evidence="3">Lacks conserved residue(s) required for the propagation of feature annotation.</text>
</comment>
<evidence type="ECO:0000313" key="7">
    <source>
        <dbReference type="Proteomes" id="UP001642483"/>
    </source>
</evidence>
<dbReference type="PROSITE" id="PS01180">
    <property type="entry name" value="CUB"/>
    <property type="match status" value="1"/>
</dbReference>
<dbReference type="SMART" id="SM00042">
    <property type="entry name" value="CUB"/>
    <property type="match status" value="1"/>
</dbReference>
<feature type="signal peptide" evidence="4">
    <location>
        <begin position="1"/>
        <end position="23"/>
    </location>
</feature>
<dbReference type="Gene3D" id="2.60.120.290">
    <property type="entry name" value="Spermadhesin, CUB domain"/>
    <property type="match status" value="1"/>
</dbReference>
<comment type="caution">
    <text evidence="6">The sequence shown here is derived from an EMBL/GenBank/DDBJ whole genome shotgun (WGS) entry which is preliminary data.</text>
</comment>
<evidence type="ECO:0000256" key="3">
    <source>
        <dbReference type="PROSITE-ProRule" id="PRU00059"/>
    </source>
</evidence>
<sequence length="372" mass="42164">MQMTNSWTIIFLLASYYYVSTDGSRSKLWFNNRNGGVFSSPNYPFQYPTNFKQRYVINAPSDDYVVVLEFLDFLLDFSDYLKVFNGRKKHDKVGKKYTGGQAPRRFVSSTRRVRMLFVTDHVAELRGFQIKYNFVDTRNRCAVSTLQLPHVMDTSCLDESFGFATNCTIRCENGYEPQGGATARCVDGSFTSVTCQQIVPSYCELTDEELRGSRIIPCGEGSQQGGCMVRCTDNYLSDVTGCVVEDTKPTCSLRNDVIVECERNNMTDCPYTIEEIIDFYDGNRLQDDVTLTHSQQIREEVWLDNLPDPTVRLGNAAGGLRCFAEYCAKNTVPAPPYPYDCGRCKGPRLRKACVFCRYVTQCNRPPPSYLAG</sequence>
<dbReference type="Pfam" id="PF00431">
    <property type="entry name" value="CUB"/>
    <property type="match status" value="1"/>
</dbReference>
<gene>
    <name evidence="6" type="ORF">CVLEPA_LOCUS9921</name>
</gene>
<feature type="domain" description="CUB" evidence="5">
    <location>
        <begin position="21"/>
        <end position="135"/>
    </location>
</feature>
<dbReference type="EMBL" id="CAWYQH010000068">
    <property type="protein sequence ID" value="CAK8679665.1"/>
    <property type="molecule type" value="Genomic_DNA"/>
</dbReference>